<feature type="binding site" evidence="4">
    <location>
        <begin position="69"/>
        <end position="73"/>
    </location>
    <ligand>
        <name>D-ribulose 5-phosphate</name>
        <dbReference type="ChEBI" id="CHEBI:58121"/>
    </ligand>
</feature>
<feature type="binding site" evidence="4">
    <location>
        <position position="139"/>
    </location>
    <ligand>
        <name>D-ribulose 5-phosphate</name>
        <dbReference type="ChEBI" id="CHEBI:58121"/>
    </ligand>
</feature>
<evidence type="ECO:0000256" key="1">
    <source>
        <dbReference type="ARBA" id="ARBA00008754"/>
    </source>
</evidence>
<gene>
    <name evidence="5" type="ORF">MGR_2795</name>
</gene>
<dbReference type="NCBIfam" id="TIGR01120">
    <property type="entry name" value="rpiB"/>
    <property type="match status" value="1"/>
</dbReference>
<dbReference type="Gene3D" id="3.40.1400.10">
    <property type="entry name" value="Sugar-phosphate isomerase, RpiB/LacA/LacB"/>
    <property type="match status" value="1"/>
</dbReference>
<dbReference type="NCBIfam" id="TIGR00689">
    <property type="entry name" value="rpiB_lacA_lacB"/>
    <property type="match status" value="1"/>
</dbReference>
<dbReference type="InterPro" id="IPR003500">
    <property type="entry name" value="RpiB_LacA_LacB"/>
</dbReference>
<keyword evidence="2 5" id="KW-0413">Isomerase</keyword>
<reference evidence="5" key="1">
    <citation type="journal article" date="2007" name="J. Bacteriol.">
        <title>Comparative genome analysis of four magnetotactic bacteria reveals a complex set of group-specific genes implicated in magnetosome biomineralization and function.</title>
        <authorList>
            <person name="Richter M."/>
            <person name="Kube M."/>
            <person name="Bazylinski D.A."/>
            <person name="Lombardot T."/>
            <person name="Gloeckner F.O."/>
            <person name="Reinhardt R."/>
            <person name="Schueler D."/>
        </authorList>
    </citation>
    <scope>NUCLEOTIDE SEQUENCE</scope>
    <source>
        <strain evidence="5">MSR-1</strain>
    </source>
</reference>
<evidence type="ECO:0000256" key="3">
    <source>
        <dbReference type="PIRSR" id="PIRSR005384-1"/>
    </source>
</evidence>
<dbReference type="PANTHER" id="PTHR30345">
    <property type="entry name" value="RIBOSE-5-PHOSPHATE ISOMERASE B"/>
    <property type="match status" value="1"/>
</dbReference>
<dbReference type="PANTHER" id="PTHR30345:SF0">
    <property type="entry name" value="DNA DAMAGE-REPAIR_TOLERATION PROTEIN DRT102"/>
    <property type="match status" value="1"/>
</dbReference>
<protein>
    <submittedName>
        <fullName evidence="5">Ribose/galactose isomerase</fullName>
        <ecNumber evidence="5">5.3.1.-</ecNumber>
    </submittedName>
</protein>
<feature type="active site" description="Proton donor" evidence="3">
    <location>
        <position position="101"/>
    </location>
</feature>
<feature type="binding site" evidence="4">
    <location>
        <position position="102"/>
    </location>
    <ligand>
        <name>D-ribulose 5-phosphate</name>
        <dbReference type="ChEBI" id="CHEBI:58121"/>
    </ligand>
</feature>
<feature type="active site" description="Proton acceptor" evidence="3">
    <location>
        <position position="68"/>
    </location>
</feature>
<dbReference type="RefSeq" id="WP_106001765.1">
    <property type="nucleotide sequence ID" value="NZ_CP027527.1"/>
</dbReference>
<dbReference type="GO" id="GO:0005975">
    <property type="term" value="P:carbohydrate metabolic process"/>
    <property type="evidence" value="ECO:0007669"/>
    <property type="project" value="InterPro"/>
</dbReference>
<dbReference type="AlphaFoldDB" id="A4TVM8"/>
<dbReference type="PIRSF" id="PIRSF005384">
    <property type="entry name" value="RpiB_LacA_B"/>
    <property type="match status" value="1"/>
</dbReference>
<feature type="binding site" evidence="4">
    <location>
        <begin position="11"/>
        <end position="12"/>
    </location>
    <ligand>
        <name>D-ribulose 5-phosphate</name>
        <dbReference type="ChEBI" id="CHEBI:58121"/>
    </ligand>
</feature>
<dbReference type="SUPFAM" id="SSF89623">
    <property type="entry name" value="Ribose/Galactose isomerase RpiB/AlsB"/>
    <property type="match status" value="1"/>
</dbReference>
<feature type="binding site" evidence="4">
    <location>
        <position position="112"/>
    </location>
    <ligand>
        <name>D-ribulose 5-phosphate</name>
        <dbReference type="ChEBI" id="CHEBI:58121"/>
    </ligand>
</feature>
<name>A4TVM8_9PROT</name>
<dbReference type="Pfam" id="PF02502">
    <property type="entry name" value="LacAB_rpiB"/>
    <property type="match status" value="1"/>
</dbReference>
<dbReference type="NCBIfam" id="NF004051">
    <property type="entry name" value="PRK05571.1"/>
    <property type="match status" value="1"/>
</dbReference>
<evidence type="ECO:0000256" key="2">
    <source>
        <dbReference type="ARBA" id="ARBA00023235"/>
    </source>
</evidence>
<dbReference type="EMBL" id="CU459003">
    <property type="protein sequence ID" value="CAM74685.1"/>
    <property type="molecule type" value="Genomic_DNA"/>
</dbReference>
<accession>A4TVM8</accession>
<sequence>MTKDIIALASDHGGLEMKAMVAALLQEKGFGVLDLGAHDGQSVDYPDFAVAMAQALKDGRATRGVLMCGSGIGISIAANRFAHVRAALVHDSYGARMCRLHNDANVLVLGGRTTGPEVAKECIEIFLATPFEGGRHARRVAKLAENGQA</sequence>
<dbReference type="EC" id="5.3.1.-" evidence="5"/>
<proteinExistence type="inferred from homology"/>
<feature type="binding site" evidence="4">
    <location>
        <position position="135"/>
    </location>
    <ligand>
        <name>D-ribulose 5-phosphate</name>
        <dbReference type="ChEBI" id="CHEBI:58121"/>
    </ligand>
</feature>
<dbReference type="InterPro" id="IPR036569">
    <property type="entry name" value="RpiB_LacA_LacB_sf"/>
</dbReference>
<evidence type="ECO:0000313" key="5">
    <source>
        <dbReference type="EMBL" id="CAM74685.1"/>
    </source>
</evidence>
<dbReference type="GO" id="GO:0016861">
    <property type="term" value="F:intramolecular oxidoreductase activity, interconverting aldoses and ketoses"/>
    <property type="evidence" value="ECO:0007669"/>
    <property type="project" value="UniProtKB-ARBA"/>
</dbReference>
<organism evidence="5">
    <name type="scientific">Magnetospirillum gryphiswaldense</name>
    <dbReference type="NCBI Taxonomy" id="55518"/>
    <lineage>
        <taxon>Bacteria</taxon>
        <taxon>Pseudomonadati</taxon>
        <taxon>Pseudomonadota</taxon>
        <taxon>Alphaproteobacteria</taxon>
        <taxon>Rhodospirillales</taxon>
        <taxon>Rhodospirillaceae</taxon>
        <taxon>Magnetospirillum</taxon>
    </lineage>
</organism>
<evidence type="ECO:0000256" key="4">
    <source>
        <dbReference type="PIRSR" id="PIRSR005384-2"/>
    </source>
</evidence>
<comment type="similarity">
    <text evidence="1">Belongs to the LacAB/RpiB family.</text>
</comment>
<dbReference type="InterPro" id="IPR004785">
    <property type="entry name" value="RpiB"/>
</dbReference>